<accession>A0A3B0V563</accession>
<protein>
    <recommendedName>
        <fullName evidence="1">BPL/LPL catalytic domain-containing protein</fullName>
    </recommendedName>
</protein>
<name>A0A3B0V563_9ZZZZ</name>
<organism evidence="2">
    <name type="scientific">hydrothermal vent metagenome</name>
    <dbReference type="NCBI Taxonomy" id="652676"/>
    <lineage>
        <taxon>unclassified sequences</taxon>
        <taxon>metagenomes</taxon>
        <taxon>ecological metagenomes</taxon>
    </lineage>
</organism>
<evidence type="ECO:0000259" key="1">
    <source>
        <dbReference type="PROSITE" id="PS51733"/>
    </source>
</evidence>
<sequence>MELADLSPAEVSRFLQERRRGAADSGEAELICRSGLSVGSVIEYKSTAERCMALAREKITVSEEADISFPDGMTFIAGELTAGQGRFSRAWHAPAGGLWLVTVIVNTLLPSSSVLYPLAAGVACCETVRHYGLNATLKWVNDVQAGGRKLAGILLETKRGPRYGEEYVLIGIGLN</sequence>
<feature type="domain" description="BPL/LPL catalytic" evidence="1">
    <location>
        <begin position="36"/>
        <end position="175"/>
    </location>
</feature>
<dbReference type="InterPro" id="IPR004143">
    <property type="entry name" value="BPL_LPL_catalytic"/>
</dbReference>
<dbReference type="PANTHER" id="PTHR12835">
    <property type="entry name" value="BIOTIN PROTEIN LIGASE"/>
    <property type="match status" value="1"/>
</dbReference>
<dbReference type="Pfam" id="PF03099">
    <property type="entry name" value="BPL_LplA_LipB"/>
    <property type="match status" value="1"/>
</dbReference>
<dbReference type="InterPro" id="IPR045864">
    <property type="entry name" value="aa-tRNA-synth_II/BPL/LPL"/>
</dbReference>
<reference evidence="2" key="1">
    <citation type="submission" date="2018-06" db="EMBL/GenBank/DDBJ databases">
        <authorList>
            <person name="Zhirakovskaya E."/>
        </authorList>
    </citation>
    <scope>NUCLEOTIDE SEQUENCE</scope>
</reference>
<dbReference type="SUPFAM" id="SSF55681">
    <property type="entry name" value="Class II aaRS and biotin synthetases"/>
    <property type="match status" value="1"/>
</dbReference>
<proteinExistence type="predicted"/>
<dbReference type="PROSITE" id="PS51733">
    <property type="entry name" value="BPL_LPL_CATALYTIC"/>
    <property type="match status" value="1"/>
</dbReference>
<dbReference type="Gene3D" id="3.30.930.10">
    <property type="entry name" value="Bira Bifunctional Protein, Domain 2"/>
    <property type="match status" value="1"/>
</dbReference>
<gene>
    <name evidence="2" type="ORF">MNBD_DELTA03-900</name>
</gene>
<feature type="non-terminal residue" evidence="2">
    <location>
        <position position="175"/>
    </location>
</feature>
<dbReference type="GO" id="GO:0005737">
    <property type="term" value="C:cytoplasm"/>
    <property type="evidence" value="ECO:0007669"/>
    <property type="project" value="TreeGrafter"/>
</dbReference>
<dbReference type="GO" id="GO:0004077">
    <property type="term" value="F:biotin--[biotin carboxyl-carrier protein] ligase activity"/>
    <property type="evidence" value="ECO:0007669"/>
    <property type="project" value="TreeGrafter"/>
</dbReference>
<dbReference type="EMBL" id="UOEX01000071">
    <property type="protein sequence ID" value="VAW33912.1"/>
    <property type="molecule type" value="Genomic_DNA"/>
</dbReference>
<dbReference type="AlphaFoldDB" id="A0A3B0V563"/>
<evidence type="ECO:0000313" key="2">
    <source>
        <dbReference type="EMBL" id="VAW33912.1"/>
    </source>
</evidence>
<dbReference type="PANTHER" id="PTHR12835:SF5">
    <property type="entry name" value="BIOTIN--PROTEIN LIGASE"/>
    <property type="match status" value="1"/>
</dbReference>